<proteinExistence type="predicted"/>
<accession>A0A7V1EGY1</accession>
<gene>
    <name evidence="1" type="ORF">ENP86_00380</name>
</gene>
<evidence type="ECO:0000313" key="1">
    <source>
        <dbReference type="EMBL" id="HDY58004.1"/>
    </source>
</evidence>
<protein>
    <submittedName>
        <fullName evidence="1">Uncharacterized protein</fullName>
    </submittedName>
</protein>
<dbReference type="EMBL" id="DSKY01000002">
    <property type="protein sequence ID" value="HDY58004.1"/>
    <property type="molecule type" value="Genomic_DNA"/>
</dbReference>
<dbReference type="AlphaFoldDB" id="A0A7V1EGY1"/>
<reference evidence="1" key="1">
    <citation type="journal article" date="2020" name="mSystems">
        <title>Genome- and Community-Level Interaction Insights into Carbon Utilization and Element Cycling Functions of Hydrothermarchaeota in Hydrothermal Sediment.</title>
        <authorList>
            <person name="Zhou Z."/>
            <person name="Liu Y."/>
            <person name="Xu W."/>
            <person name="Pan J."/>
            <person name="Luo Z.H."/>
            <person name="Li M."/>
        </authorList>
    </citation>
    <scope>NUCLEOTIDE SEQUENCE [LARGE SCALE GENOMIC DNA]</scope>
    <source>
        <strain evidence="1">SpSt-258</strain>
    </source>
</reference>
<organism evidence="1">
    <name type="scientific">candidate division WOR-3 bacterium</name>
    <dbReference type="NCBI Taxonomy" id="2052148"/>
    <lineage>
        <taxon>Bacteria</taxon>
        <taxon>Bacteria division WOR-3</taxon>
    </lineage>
</organism>
<sequence>MVAQQNIAKVIFLSLVFVFLLCTGSDDTKSDKIKSQAKLQKFYTYSYIDPMVGIEVFRLLMPGDWKAEGAIKWEAVPALPARVRFRFYNTKSLSEFNLFPTQDYFWTDNQMFLYTNPPGSLRFGTPVAQPIDLHTAFTRVIIPKFRGEVSDLKIVEEKEVLELVKLAKGPPTQGVNALAEAGKMRIEYNENGKEMEEEFYAAVSQFIINLPGSYYSPGYYINYWYIDLIFSFKAEKGKLDAQTKLFQTMLYSFKVNPQWYAKVANVKEQLAQMAIQNIQAVGRMSQIIAQASSEMREDQQRSWEYRQEINDKIAQNFSDYMRGVDQYYDPFAEKRVELPTGYKNVYSNNLGEYILTDDPNYNPNVGSNLTWQKLDLAK</sequence>
<comment type="caution">
    <text evidence="1">The sequence shown here is derived from an EMBL/GenBank/DDBJ whole genome shotgun (WGS) entry which is preliminary data.</text>
</comment>
<name>A0A7V1EGY1_UNCW3</name>